<gene>
    <name evidence="2" type="ORF">Acr_00g0067160</name>
</gene>
<dbReference type="EMBL" id="BJWL01000343">
    <property type="protein sequence ID" value="GFS40205.1"/>
    <property type="molecule type" value="Genomic_DNA"/>
</dbReference>
<dbReference type="OrthoDB" id="1683696at2759"/>
<dbReference type="Proteomes" id="UP000585474">
    <property type="component" value="Unassembled WGS sequence"/>
</dbReference>
<evidence type="ECO:0000313" key="3">
    <source>
        <dbReference type="Proteomes" id="UP000585474"/>
    </source>
</evidence>
<proteinExistence type="predicted"/>
<evidence type="ECO:0000256" key="1">
    <source>
        <dbReference type="SAM" id="MobiDB-lite"/>
    </source>
</evidence>
<comment type="caution">
    <text evidence="2">The sequence shown here is derived from an EMBL/GenBank/DDBJ whole genome shotgun (WGS) entry which is preliminary data.</text>
</comment>
<reference evidence="3" key="1">
    <citation type="submission" date="2019-07" db="EMBL/GenBank/DDBJ databases">
        <title>De Novo Assembly of kiwifruit Actinidia rufa.</title>
        <authorList>
            <person name="Sugita-Konishi S."/>
            <person name="Sato K."/>
            <person name="Mori E."/>
            <person name="Abe Y."/>
            <person name="Kisaki G."/>
            <person name="Hamano K."/>
            <person name="Suezawa K."/>
            <person name="Otani M."/>
            <person name="Fukuda T."/>
            <person name="Manabe T."/>
            <person name="Gomi K."/>
            <person name="Tabuchi M."/>
            <person name="Akimitsu K."/>
            <person name="Kataoka I."/>
        </authorList>
    </citation>
    <scope>NUCLEOTIDE SEQUENCE [LARGE SCALE GENOMIC DNA]</scope>
    <source>
        <strain evidence="3">cv. Fuchu</strain>
    </source>
</reference>
<feature type="region of interest" description="Disordered" evidence="1">
    <location>
        <begin position="1"/>
        <end position="23"/>
    </location>
</feature>
<organism evidence="2 3">
    <name type="scientific">Actinidia rufa</name>
    <dbReference type="NCBI Taxonomy" id="165716"/>
    <lineage>
        <taxon>Eukaryota</taxon>
        <taxon>Viridiplantae</taxon>
        <taxon>Streptophyta</taxon>
        <taxon>Embryophyta</taxon>
        <taxon>Tracheophyta</taxon>
        <taxon>Spermatophyta</taxon>
        <taxon>Magnoliopsida</taxon>
        <taxon>eudicotyledons</taxon>
        <taxon>Gunneridae</taxon>
        <taxon>Pentapetalae</taxon>
        <taxon>asterids</taxon>
        <taxon>Ericales</taxon>
        <taxon>Actinidiaceae</taxon>
        <taxon>Actinidia</taxon>
    </lineage>
</organism>
<dbReference type="PANTHER" id="PTHR33437">
    <property type="entry name" value="OS06G0361200 PROTEIN"/>
    <property type="match status" value="1"/>
</dbReference>
<feature type="region of interest" description="Disordered" evidence="1">
    <location>
        <begin position="53"/>
        <end position="72"/>
    </location>
</feature>
<dbReference type="AlphaFoldDB" id="A0A7J0DQJ1"/>
<accession>A0A7J0DQJ1</accession>
<keyword evidence="3" id="KW-1185">Reference proteome</keyword>
<protein>
    <submittedName>
        <fullName evidence="2">Uncharacterized protein</fullName>
    </submittedName>
</protein>
<evidence type="ECO:0000313" key="2">
    <source>
        <dbReference type="EMBL" id="GFS40205.1"/>
    </source>
</evidence>
<sequence length="216" mass="23602">MAPKKDDSKAAQMQAGGSKSSATTNTAWALKVPIQQLEARSASKFGHDDIEIEDSANSRSSSSFGTPRSKLNLPDLSAGSFSSIVMPVMTTNALAMKERLAILTKIVEALCKTMEDRDVQMASMMNKLESLGESNQAADNPLKLQDVTESSTKQQETQNNLQVLADGSILVNQLKEIILGTIKNKGTPKSFLTYAKPYTQRIDQLKMLVDYQPPKF</sequence>
<name>A0A7J0DQJ1_9ERIC</name>